<accession>A0ABR1VTN2</accession>
<dbReference type="RefSeq" id="XP_066665546.1">
    <property type="nucleotide sequence ID" value="XM_066813584.1"/>
</dbReference>
<name>A0ABR1VTN2_9PEZI</name>
<comment type="caution">
    <text evidence="1">The sequence shown here is derived from an EMBL/GenBank/DDBJ whole genome shotgun (WGS) entry which is preliminary data.</text>
</comment>
<gene>
    <name evidence="1" type="ORF">PG997_009269</name>
</gene>
<dbReference type="GeneID" id="92046644"/>
<proteinExistence type="predicted"/>
<dbReference type="Proteomes" id="UP001433268">
    <property type="component" value="Unassembled WGS sequence"/>
</dbReference>
<dbReference type="EMBL" id="JAQQWN010000007">
    <property type="protein sequence ID" value="KAK8074606.1"/>
    <property type="molecule type" value="Genomic_DNA"/>
</dbReference>
<keyword evidence="2" id="KW-1185">Reference proteome</keyword>
<organism evidence="1 2">
    <name type="scientific">Apiospora hydei</name>
    <dbReference type="NCBI Taxonomy" id="1337664"/>
    <lineage>
        <taxon>Eukaryota</taxon>
        <taxon>Fungi</taxon>
        <taxon>Dikarya</taxon>
        <taxon>Ascomycota</taxon>
        <taxon>Pezizomycotina</taxon>
        <taxon>Sordariomycetes</taxon>
        <taxon>Xylariomycetidae</taxon>
        <taxon>Amphisphaeriales</taxon>
        <taxon>Apiosporaceae</taxon>
        <taxon>Apiospora</taxon>
    </lineage>
</organism>
<reference evidence="1 2" key="1">
    <citation type="submission" date="2023-01" db="EMBL/GenBank/DDBJ databases">
        <title>Analysis of 21 Apiospora genomes using comparative genomics revels a genus with tremendous synthesis potential of carbohydrate active enzymes and secondary metabolites.</title>
        <authorList>
            <person name="Sorensen T."/>
        </authorList>
    </citation>
    <scope>NUCLEOTIDE SEQUENCE [LARGE SCALE GENOMIC DNA]</scope>
    <source>
        <strain evidence="1 2">CBS 114990</strain>
    </source>
</reference>
<sequence>MSSAEENASILGLAKDVLEKATTTTTKYIQSNNAAEPTFSAKSKVYRLDSSRVTRQRLVEGPTRFFYRHYYTRGYELAASQLALDSDFFTLILAGEGMSSKELAK</sequence>
<evidence type="ECO:0000313" key="2">
    <source>
        <dbReference type="Proteomes" id="UP001433268"/>
    </source>
</evidence>
<protein>
    <submittedName>
        <fullName evidence="1">Uncharacterized protein</fullName>
    </submittedName>
</protein>
<evidence type="ECO:0000313" key="1">
    <source>
        <dbReference type="EMBL" id="KAK8074606.1"/>
    </source>
</evidence>